<comment type="caution">
    <text evidence="2">The sequence shown here is derived from an EMBL/GenBank/DDBJ whole genome shotgun (WGS) entry which is preliminary data.</text>
</comment>
<feature type="compositionally biased region" description="Polar residues" evidence="1">
    <location>
        <begin position="85"/>
        <end position="95"/>
    </location>
</feature>
<evidence type="ECO:0000256" key="1">
    <source>
        <dbReference type="SAM" id="MobiDB-lite"/>
    </source>
</evidence>
<feature type="compositionally biased region" description="Polar residues" evidence="1">
    <location>
        <begin position="42"/>
        <end position="51"/>
    </location>
</feature>
<feature type="region of interest" description="Disordered" evidence="1">
    <location>
        <begin position="1"/>
        <end position="98"/>
    </location>
</feature>
<sequence length="369" mass="40443">MVLDTSTNLAKDENAVPTPAPRPKGLVSRIYKDASARRRNRVNGTPQSTVNRADQAKRRRKAKPKAPVRLNLTTVPQVSDVEMSNGESSSGSAQPKTYPLHLPRELMRPHYKEVSVDLLRELEPSLAELDLPFIRLSLEAASSDLTRSLRNIKAEIPKDRIPQEMTVETTDMNDFLPTHMLAVFAPPTTAKEDGSSPRRVTVFPTHSLVLLANCANLSKPPDVIPPPPMGETQVVLPVWSICLPVPHFFPPLLTYLYTKQQSSILRSFLPSPPPPDLMTSDEKLRAFAMHLATTFTVQALLKSIHSMNGLWQNVCALGVNDDALWDAMDIVWQTLLTALAIATNNPGLMLSPTSGIHPTASSSTASASS</sequence>
<dbReference type="AlphaFoldDB" id="A0A9P6D7G5"/>
<evidence type="ECO:0000313" key="2">
    <source>
        <dbReference type="EMBL" id="KAF9485663.1"/>
    </source>
</evidence>
<name>A0A9P6D7G5_9AGAR</name>
<keyword evidence="3" id="KW-1185">Reference proteome</keyword>
<dbReference type="Proteomes" id="UP000807469">
    <property type="component" value="Unassembled WGS sequence"/>
</dbReference>
<accession>A0A9P6D7G5</accession>
<dbReference type="OrthoDB" id="2570975at2759"/>
<evidence type="ECO:0000313" key="3">
    <source>
        <dbReference type="Proteomes" id="UP000807469"/>
    </source>
</evidence>
<proteinExistence type="predicted"/>
<organism evidence="2 3">
    <name type="scientific">Pholiota conissans</name>
    <dbReference type="NCBI Taxonomy" id="109636"/>
    <lineage>
        <taxon>Eukaryota</taxon>
        <taxon>Fungi</taxon>
        <taxon>Dikarya</taxon>
        <taxon>Basidiomycota</taxon>
        <taxon>Agaricomycotina</taxon>
        <taxon>Agaricomycetes</taxon>
        <taxon>Agaricomycetidae</taxon>
        <taxon>Agaricales</taxon>
        <taxon>Agaricineae</taxon>
        <taxon>Strophariaceae</taxon>
        <taxon>Pholiota</taxon>
    </lineage>
</organism>
<protein>
    <submittedName>
        <fullName evidence="2">Uncharacterized protein</fullName>
    </submittedName>
</protein>
<gene>
    <name evidence="2" type="ORF">BDN70DRAFT_795358</name>
</gene>
<feature type="compositionally biased region" description="Basic residues" evidence="1">
    <location>
        <begin position="57"/>
        <end position="66"/>
    </location>
</feature>
<reference evidence="2" key="1">
    <citation type="submission" date="2020-11" db="EMBL/GenBank/DDBJ databases">
        <authorList>
            <consortium name="DOE Joint Genome Institute"/>
            <person name="Ahrendt S."/>
            <person name="Riley R."/>
            <person name="Andreopoulos W."/>
            <person name="Labutti K."/>
            <person name="Pangilinan J."/>
            <person name="Ruiz-Duenas F.J."/>
            <person name="Barrasa J.M."/>
            <person name="Sanchez-Garcia M."/>
            <person name="Camarero S."/>
            <person name="Miyauchi S."/>
            <person name="Serrano A."/>
            <person name="Linde D."/>
            <person name="Babiker R."/>
            <person name="Drula E."/>
            <person name="Ayuso-Fernandez I."/>
            <person name="Pacheco R."/>
            <person name="Padilla G."/>
            <person name="Ferreira P."/>
            <person name="Barriuso J."/>
            <person name="Kellner H."/>
            <person name="Castanera R."/>
            <person name="Alfaro M."/>
            <person name="Ramirez L."/>
            <person name="Pisabarro A.G."/>
            <person name="Kuo A."/>
            <person name="Tritt A."/>
            <person name="Lipzen A."/>
            <person name="He G."/>
            <person name="Yan M."/>
            <person name="Ng V."/>
            <person name="Cullen D."/>
            <person name="Martin F."/>
            <person name="Rosso M.-N."/>
            <person name="Henrissat B."/>
            <person name="Hibbett D."/>
            <person name="Martinez A.T."/>
            <person name="Grigoriev I.V."/>
        </authorList>
    </citation>
    <scope>NUCLEOTIDE SEQUENCE</scope>
    <source>
        <strain evidence="2">CIRM-BRFM 674</strain>
    </source>
</reference>
<dbReference type="EMBL" id="MU155134">
    <property type="protein sequence ID" value="KAF9485663.1"/>
    <property type="molecule type" value="Genomic_DNA"/>
</dbReference>